<comment type="similarity">
    <text evidence="4 11">Belongs to the MoeA family.</text>
</comment>
<dbReference type="NCBIfam" id="NF045515">
    <property type="entry name" value="Glp_gephyrin"/>
    <property type="match status" value="1"/>
</dbReference>
<dbReference type="SUPFAM" id="SSF63882">
    <property type="entry name" value="MoeA N-terminal region -like"/>
    <property type="match status" value="1"/>
</dbReference>
<keyword evidence="6 11" id="KW-0808">Transferase</keyword>
<evidence type="ECO:0000256" key="3">
    <source>
        <dbReference type="ARBA" id="ARBA00005046"/>
    </source>
</evidence>
<keyword evidence="7 11" id="KW-0479">Metal-binding</keyword>
<name>A0A1T3NY68_9ACTN</name>
<keyword evidence="14" id="KW-1185">Reference proteome</keyword>
<dbReference type="Gene3D" id="2.40.340.10">
    <property type="entry name" value="MoeA, C-terminal, domain IV"/>
    <property type="match status" value="1"/>
</dbReference>
<dbReference type="Gene3D" id="2.170.190.11">
    <property type="entry name" value="Molybdopterin biosynthesis moea protein, domain 3"/>
    <property type="match status" value="1"/>
</dbReference>
<dbReference type="InterPro" id="IPR036135">
    <property type="entry name" value="MoeA_linker/N_sf"/>
</dbReference>
<dbReference type="PANTHER" id="PTHR10192">
    <property type="entry name" value="MOLYBDOPTERIN BIOSYNTHESIS PROTEIN"/>
    <property type="match status" value="1"/>
</dbReference>
<keyword evidence="9 11" id="KW-0501">Molybdenum cofactor biosynthesis</keyword>
<dbReference type="EMBL" id="MWQN01000001">
    <property type="protein sequence ID" value="OPC81611.1"/>
    <property type="molecule type" value="Genomic_DNA"/>
</dbReference>
<dbReference type="Pfam" id="PF03454">
    <property type="entry name" value="MoeA_C"/>
    <property type="match status" value="1"/>
</dbReference>
<evidence type="ECO:0000259" key="12">
    <source>
        <dbReference type="SMART" id="SM00852"/>
    </source>
</evidence>
<comment type="cofactor">
    <cofactor evidence="1 11">
        <name>Mg(2+)</name>
        <dbReference type="ChEBI" id="CHEBI:18420"/>
    </cofactor>
</comment>
<dbReference type="SMART" id="SM00852">
    <property type="entry name" value="MoCF_biosynth"/>
    <property type="match status" value="1"/>
</dbReference>
<evidence type="ECO:0000256" key="2">
    <source>
        <dbReference type="ARBA" id="ARBA00002901"/>
    </source>
</evidence>
<comment type="catalytic activity">
    <reaction evidence="10">
        <text>adenylyl-molybdopterin + molybdate = Mo-molybdopterin + AMP + H(+)</text>
        <dbReference type="Rhea" id="RHEA:35047"/>
        <dbReference type="ChEBI" id="CHEBI:15378"/>
        <dbReference type="ChEBI" id="CHEBI:36264"/>
        <dbReference type="ChEBI" id="CHEBI:62727"/>
        <dbReference type="ChEBI" id="CHEBI:71302"/>
        <dbReference type="ChEBI" id="CHEBI:456215"/>
        <dbReference type="EC" id="2.10.1.1"/>
    </reaction>
</comment>
<reference evidence="13 14" key="1">
    <citation type="submission" date="2017-03" db="EMBL/GenBank/DDBJ databases">
        <title>Draft genome sequence of Streptomyces scabrisporus NF3, endophyte isolated from Amphipterygium adstringens.</title>
        <authorList>
            <person name="Vazquez M."/>
            <person name="Ceapa C.D."/>
            <person name="Rodriguez Luna D."/>
            <person name="Sanchez Esquivel S."/>
        </authorList>
    </citation>
    <scope>NUCLEOTIDE SEQUENCE [LARGE SCALE GENOMIC DNA]</scope>
    <source>
        <strain evidence="13 14">NF3</strain>
    </source>
</reference>
<dbReference type="NCBIfam" id="TIGR00177">
    <property type="entry name" value="molyb_syn"/>
    <property type="match status" value="1"/>
</dbReference>
<evidence type="ECO:0000256" key="11">
    <source>
        <dbReference type="RuleBase" id="RU365090"/>
    </source>
</evidence>
<dbReference type="FunFam" id="3.40.980.10:FF:000004">
    <property type="entry name" value="Molybdopterin molybdenumtransferase"/>
    <property type="match status" value="1"/>
</dbReference>
<comment type="caution">
    <text evidence="13">The sequence shown here is derived from an EMBL/GenBank/DDBJ whole genome shotgun (WGS) entry which is preliminary data.</text>
</comment>
<evidence type="ECO:0000256" key="8">
    <source>
        <dbReference type="ARBA" id="ARBA00022842"/>
    </source>
</evidence>
<comment type="function">
    <text evidence="2 11">Catalyzes the insertion of molybdate into adenylated molybdopterin with the concomitant release of AMP.</text>
</comment>
<dbReference type="AlphaFoldDB" id="A0A1T3NY68"/>
<dbReference type="Gene3D" id="3.90.105.10">
    <property type="entry name" value="Molybdopterin biosynthesis moea protein, domain 2"/>
    <property type="match status" value="1"/>
</dbReference>
<evidence type="ECO:0000256" key="1">
    <source>
        <dbReference type="ARBA" id="ARBA00001946"/>
    </source>
</evidence>
<organism evidence="13 14">
    <name type="scientific">Embleya scabrispora</name>
    <dbReference type="NCBI Taxonomy" id="159449"/>
    <lineage>
        <taxon>Bacteria</taxon>
        <taxon>Bacillati</taxon>
        <taxon>Actinomycetota</taxon>
        <taxon>Actinomycetes</taxon>
        <taxon>Kitasatosporales</taxon>
        <taxon>Streptomycetaceae</taxon>
        <taxon>Embleya</taxon>
    </lineage>
</organism>
<proteinExistence type="inferred from homology"/>
<evidence type="ECO:0000256" key="7">
    <source>
        <dbReference type="ARBA" id="ARBA00022723"/>
    </source>
</evidence>
<evidence type="ECO:0000256" key="9">
    <source>
        <dbReference type="ARBA" id="ARBA00023150"/>
    </source>
</evidence>
<dbReference type="InterPro" id="IPR005111">
    <property type="entry name" value="MoeA_C_domain_IV"/>
</dbReference>
<evidence type="ECO:0000313" key="13">
    <source>
        <dbReference type="EMBL" id="OPC81611.1"/>
    </source>
</evidence>
<dbReference type="InterPro" id="IPR001453">
    <property type="entry name" value="MoaB/Mog_dom"/>
</dbReference>
<dbReference type="eggNOG" id="COG0303">
    <property type="taxonomic scope" value="Bacteria"/>
</dbReference>
<dbReference type="Pfam" id="PF00994">
    <property type="entry name" value="MoCF_biosynth"/>
    <property type="match status" value="1"/>
</dbReference>
<keyword evidence="8 11" id="KW-0460">Magnesium</keyword>
<dbReference type="GO" id="GO:0061599">
    <property type="term" value="F:molybdopterin molybdotransferase activity"/>
    <property type="evidence" value="ECO:0007669"/>
    <property type="project" value="UniProtKB-UniRule"/>
</dbReference>
<evidence type="ECO:0000313" key="14">
    <source>
        <dbReference type="Proteomes" id="UP000190037"/>
    </source>
</evidence>
<dbReference type="GO" id="GO:0006777">
    <property type="term" value="P:Mo-molybdopterin cofactor biosynthetic process"/>
    <property type="evidence" value="ECO:0007669"/>
    <property type="project" value="UniProtKB-UniRule"/>
</dbReference>
<feature type="domain" description="MoaB/Mog" evidence="12">
    <location>
        <begin position="194"/>
        <end position="333"/>
    </location>
</feature>
<accession>A0A1T3NY68</accession>
<dbReference type="InterPro" id="IPR038987">
    <property type="entry name" value="MoeA-like"/>
</dbReference>
<gene>
    <name evidence="13" type="ORF">B4N89_12220</name>
</gene>
<dbReference type="GO" id="GO:0046872">
    <property type="term" value="F:metal ion binding"/>
    <property type="evidence" value="ECO:0007669"/>
    <property type="project" value="UniProtKB-UniRule"/>
</dbReference>
<dbReference type="InterPro" id="IPR036688">
    <property type="entry name" value="MoeA_C_domain_IV_sf"/>
</dbReference>
<comment type="pathway">
    <text evidence="3 11">Cofactor biosynthesis; molybdopterin biosynthesis.</text>
</comment>
<dbReference type="SUPFAM" id="SSF63867">
    <property type="entry name" value="MoeA C-terminal domain-like"/>
    <property type="match status" value="1"/>
</dbReference>
<dbReference type="EC" id="2.10.1.1" evidence="11"/>
<dbReference type="FunFam" id="2.170.190.11:FF:000004">
    <property type="entry name" value="Molybdopterin molybdenumtransferase"/>
    <property type="match status" value="1"/>
</dbReference>
<dbReference type="GO" id="GO:0005829">
    <property type="term" value="C:cytosol"/>
    <property type="evidence" value="ECO:0007669"/>
    <property type="project" value="TreeGrafter"/>
</dbReference>
<evidence type="ECO:0000256" key="5">
    <source>
        <dbReference type="ARBA" id="ARBA00022505"/>
    </source>
</evidence>
<evidence type="ECO:0000256" key="6">
    <source>
        <dbReference type="ARBA" id="ARBA00022679"/>
    </source>
</evidence>
<keyword evidence="5 11" id="KW-0500">Molybdenum</keyword>
<dbReference type="Gene3D" id="3.40.980.10">
    <property type="entry name" value="MoaB/Mog-like domain"/>
    <property type="match status" value="1"/>
</dbReference>
<evidence type="ECO:0000256" key="10">
    <source>
        <dbReference type="ARBA" id="ARBA00047317"/>
    </source>
</evidence>
<dbReference type="PANTHER" id="PTHR10192:SF5">
    <property type="entry name" value="GEPHYRIN"/>
    <property type="match status" value="1"/>
</dbReference>
<dbReference type="InterPro" id="IPR036425">
    <property type="entry name" value="MoaB/Mog-like_dom_sf"/>
</dbReference>
<dbReference type="Proteomes" id="UP000190037">
    <property type="component" value="Unassembled WGS sequence"/>
</dbReference>
<sequence>MPGLVEAVRERGDARMKSVEDHLSGILERIAPLAPLELQLLDAHGSLLVDEVAATGDLPPFDNSSMDGYAVRLADVADAGEQYPVVLEVVDDIAAGDTPKVALGSGTCARIMTGAPVPEGTEAIVPVEWTDAGLPTVRITKAPSSGQFIRRRGDDVSAGQTVLDAGTTIGSAQVGLLAAIGRERIRVRPRPRVVILSTGSELIQPGRPIGPGQIRDSNSYMLTAAAREAGAIAYRVGNVPDDPKVLIDTIEDQLIRADLVVTTGGVSAGAYDVVKEVLSELGTVEFGKVAMQPGMPQGFGVIGPDETPIFTLPGNPVSAFVSFEVFVRPALLRMQGAEVTERPTVRATCSTALTSPDGKRQFLRARYTPPADGVGEGTVDPVGGIGSHLLGSLARANALISLPAEVTAVAEGAEVSVMLLG</sequence>
<dbReference type="UniPathway" id="UPA00344"/>
<dbReference type="InterPro" id="IPR005110">
    <property type="entry name" value="MoeA_linker/N"/>
</dbReference>
<evidence type="ECO:0000256" key="4">
    <source>
        <dbReference type="ARBA" id="ARBA00010763"/>
    </source>
</evidence>
<dbReference type="CDD" id="cd00887">
    <property type="entry name" value="MoeA"/>
    <property type="match status" value="1"/>
</dbReference>
<dbReference type="STRING" id="159449.B4N89_12220"/>
<dbReference type="Pfam" id="PF03453">
    <property type="entry name" value="MoeA_N"/>
    <property type="match status" value="1"/>
</dbReference>
<protein>
    <recommendedName>
        <fullName evidence="11">Molybdopterin molybdenumtransferase</fullName>
        <ecNumber evidence="11">2.10.1.1</ecNumber>
    </recommendedName>
</protein>
<dbReference type="SUPFAM" id="SSF53218">
    <property type="entry name" value="Molybdenum cofactor biosynthesis proteins"/>
    <property type="match status" value="1"/>
</dbReference>